<evidence type="ECO:0000256" key="1">
    <source>
        <dbReference type="ARBA" id="ARBA00023172"/>
    </source>
</evidence>
<dbReference type="EMBL" id="JACSYB010000005">
    <property type="protein sequence ID" value="MCG8148782.1"/>
    <property type="molecule type" value="Genomic_DNA"/>
</dbReference>
<organism evidence="2 3">
    <name type="scientific">Moraxella tetraodonis</name>
    <dbReference type="NCBI Taxonomy" id="2767221"/>
    <lineage>
        <taxon>Bacteria</taxon>
        <taxon>Pseudomonadati</taxon>
        <taxon>Pseudomonadota</taxon>
        <taxon>Gammaproteobacteria</taxon>
        <taxon>Moraxellales</taxon>
        <taxon>Moraxellaceae</taxon>
        <taxon>Moraxella</taxon>
    </lineage>
</organism>
<dbReference type="Gene3D" id="1.10.443.10">
    <property type="entry name" value="Intergrase catalytic core"/>
    <property type="match status" value="1"/>
</dbReference>
<protein>
    <recommendedName>
        <fullName evidence="4">Tyr recombinase domain-containing protein</fullName>
    </recommendedName>
</protein>
<evidence type="ECO:0000313" key="2">
    <source>
        <dbReference type="EMBL" id="MCG8148782.1"/>
    </source>
</evidence>
<gene>
    <name evidence="2" type="ORF">H9W84_11780</name>
</gene>
<dbReference type="InterPro" id="IPR013762">
    <property type="entry name" value="Integrase-like_cat_sf"/>
</dbReference>
<evidence type="ECO:0000313" key="3">
    <source>
        <dbReference type="Proteomes" id="UP001139238"/>
    </source>
</evidence>
<comment type="caution">
    <text evidence="2">The sequence shown here is derived from an EMBL/GenBank/DDBJ whole genome shotgun (WGS) entry which is preliminary data.</text>
</comment>
<keyword evidence="3" id="KW-1185">Reference proteome</keyword>
<dbReference type="RefSeq" id="WP_239743990.1">
    <property type="nucleotide sequence ID" value="NZ_JACSYB010000005.1"/>
</dbReference>
<evidence type="ECO:0008006" key="4">
    <source>
        <dbReference type="Google" id="ProtNLM"/>
    </source>
</evidence>
<sequence length="648" mass="74912">MFKKSINIISDIITPNMPNYTLLGDSPNEATPITCDKDGNIISVFSDDVWDFTPYSIKPLKFSFNSVRSKTHYGYHVNEENIKLFKAIIVHWLWGANPSIDVKTLITKCSILKPIFSICSKHDILITELSKHKEIYSEIANSYQTKRRAALLLQAITFNDDIGFTIFDEESIVEFSAYLVLNESQQTPYIPPRIWSYQLARLEEFINDFLSIEQSITSIFNNFKDNHNKIKEREIRQFNKEQFNKHYDVSLMLQKWTNFDFEKSKVSNLSSYLSMASFVGIAFVVNFSLMRNIEAYTLRYGCFSKVTINGQEICLVKGVTTKTVQEKEASWVVSPAVEKAIKVLQTICELRFSFAKEELGITQDIAEYKPFLNIQAFEPWVRRLHKFRGLEFIKTPSAYQNQIILFNKLFDKNELKMTKEDFNLACQLTPSLDKKKFKVGEPWQFTWHQLRRTGAVNMLASGLITEQSLQYQLKHANTIMSLYYANNYYKLKFKLDEGLGSLYLEEWHQNNVRKNEVLVDKRFISPHGEKRKAQIISPITEKDHKTLIQMSKKGNLNYRETFLGGCTKNGSPCPYGGITNIVMCIGGDGSQPCESLLLDADKLGMMYKQEKMYLDKIQRSIADSIDTTFQEQQLNSIRKAIHVIESNQ</sequence>
<reference evidence="2" key="1">
    <citation type="submission" date="2021-08" db="EMBL/GenBank/DDBJ databases">
        <title>Complete genome sequence of Moraxella sp strain PS-22.</title>
        <authorList>
            <person name="Das S.K."/>
        </authorList>
    </citation>
    <scope>NUCLEOTIDE SEQUENCE</scope>
    <source>
        <strain evidence="2">PS-22</strain>
    </source>
</reference>
<dbReference type="GO" id="GO:0015074">
    <property type="term" value="P:DNA integration"/>
    <property type="evidence" value="ECO:0007669"/>
    <property type="project" value="InterPro"/>
</dbReference>
<dbReference type="AlphaFoldDB" id="A0A9X1UTL5"/>
<dbReference type="SUPFAM" id="SSF56349">
    <property type="entry name" value="DNA breaking-rejoining enzymes"/>
    <property type="match status" value="1"/>
</dbReference>
<proteinExistence type="predicted"/>
<accession>A0A9X1UTL5</accession>
<dbReference type="GO" id="GO:0003677">
    <property type="term" value="F:DNA binding"/>
    <property type="evidence" value="ECO:0007669"/>
    <property type="project" value="InterPro"/>
</dbReference>
<dbReference type="InterPro" id="IPR011010">
    <property type="entry name" value="DNA_brk_join_enz"/>
</dbReference>
<keyword evidence="1" id="KW-0233">DNA recombination</keyword>
<name>A0A9X1UTL5_9GAMM</name>
<dbReference type="Proteomes" id="UP001139238">
    <property type="component" value="Unassembled WGS sequence"/>
</dbReference>
<dbReference type="GO" id="GO:0006310">
    <property type="term" value="P:DNA recombination"/>
    <property type="evidence" value="ECO:0007669"/>
    <property type="project" value="UniProtKB-KW"/>
</dbReference>